<name>A0A0F9JLN9_9ZZZZ</name>
<protein>
    <recommendedName>
        <fullName evidence="2">Zinc-ribbon domain-containing protein</fullName>
    </recommendedName>
</protein>
<organism evidence="1">
    <name type="scientific">marine sediment metagenome</name>
    <dbReference type="NCBI Taxonomy" id="412755"/>
    <lineage>
        <taxon>unclassified sequences</taxon>
        <taxon>metagenomes</taxon>
        <taxon>ecological metagenomes</taxon>
    </lineage>
</organism>
<sequence length="69" mass="7641">MTDKNKEVIVKRKGKKTIKVKGKKLAKKLEKNNIQNSILKKSKKSPKYCPNCGSSISGKSCEMCGAKLD</sequence>
<accession>A0A0F9JLN9</accession>
<evidence type="ECO:0000313" key="1">
    <source>
        <dbReference type="EMBL" id="KKM63286.1"/>
    </source>
</evidence>
<evidence type="ECO:0008006" key="2">
    <source>
        <dbReference type="Google" id="ProtNLM"/>
    </source>
</evidence>
<comment type="caution">
    <text evidence="1">The sequence shown here is derived from an EMBL/GenBank/DDBJ whole genome shotgun (WGS) entry which is preliminary data.</text>
</comment>
<gene>
    <name evidence="1" type="ORF">LCGC14_1513000</name>
</gene>
<dbReference type="EMBL" id="LAZR01011128">
    <property type="protein sequence ID" value="KKM63286.1"/>
    <property type="molecule type" value="Genomic_DNA"/>
</dbReference>
<proteinExistence type="predicted"/>
<dbReference type="AlphaFoldDB" id="A0A0F9JLN9"/>
<reference evidence="1" key="1">
    <citation type="journal article" date="2015" name="Nature">
        <title>Complex archaea that bridge the gap between prokaryotes and eukaryotes.</title>
        <authorList>
            <person name="Spang A."/>
            <person name="Saw J.H."/>
            <person name="Jorgensen S.L."/>
            <person name="Zaremba-Niedzwiedzka K."/>
            <person name="Martijn J."/>
            <person name="Lind A.E."/>
            <person name="van Eijk R."/>
            <person name="Schleper C."/>
            <person name="Guy L."/>
            <person name="Ettema T.J."/>
        </authorList>
    </citation>
    <scope>NUCLEOTIDE SEQUENCE</scope>
</reference>